<evidence type="ECO:0000256" key="1">
    <source>
        <dbReference type="ARBA" id="ARBA00023002"/>
    </source>
</evidence>
<protein>
    <submittedName>
        <fullName evidence="2">Uncharacterized protein</fullName>
    </submittedName>
</protein>
<dbReference type="Pfam" id="PF00106">
    <property type="entry name" value="adh_short"/>
    <property type="match status" value="1"/>
</dbReference>
<sequence length="397" mass="44023">MPVRLPTPSRSGSGLSYLIAQSYRCLSYPRQARTSFLTLSTHTFSSSKAWKLKSRHSTAMAGLFQLLHMRCSPPNDPQDISFSGKVVLLTGATSGLGFEAAIKILNLGADRLIIGSRDIERGKAARMEIERATHRPNTIKVWELEMSSFQSVKSFTDRVNAELPRLDIALLNAGIWNAAYNQSAEGWEETLQVNTLSTSLLALLLIPKLRRSATATEPAHLSVVSSQKFVRVKAETLQTDDLLLPHLNQQVNFNGPKQYSISKLLLEFMVKKIAGLSRNEDGSHPLIVNTVSPGFCASGLGRQYNQWYEKCFMWLFTKLLARTSEEGSRSLVSATVQGVESQGKCWYSDTYVNESRALTTGPHAEELQEKVWAEVIAVLEEEAPEVSIISRGVYQGV</sequence>
<dbReference type="InterPro" id="IPR002347">
    <property type="entry name" value="SDR_fam"/>
</dbReference>
<keyword evidence="1" id="KW-0560">Oxidoreductase</keyword>
<dbReference type="EMBL" id="CAJVOS010000104">
    <property type="protein sequence ID" value="CAG8293715.1"/>
    <property type="molecule type" value="Genomic_DNA"/>
</dbReference>
<accession>A0A9W4N5P0</accession>
<dbReference type="PANTHER" id="PTHR43157:SF22">
    <property type="entry name" value="SHORT-CHAIN DEHYDROGENASE_REDUCTASE PHMF"/>
    <property type="match status" value="1"/>
</dbReference>
<proteinExistence type="predicted"/>
<dbReference type="InterPro" id="IPR036291">
    <property type="entry name" value="NAD(P)-bd_dom_sf"/>
</dbReference>
<dbReference type="OrthoDB" id="542013at2759"/>
<dbReference type="AlphaFoldDB" id="A0A9W4N5P0"/>
<dbReference type="GO" id="GO:0016491">
    <property type="term" value="F:oxidoreductase activity"/>
    <property type="evidence" value="ECO:0007669"/>
    <property type="project" value="UniProtKB-KW"/>
</dbReference>
<comment type="caution">
    <text evidence="2">The sequence shown here is derived from an EMBL/GenBank/DDBJ whole genome shotgun (WGS) entry which is preliminary data.</text>
</comment>
<gene>
    <name evidence="2" type="ORF">POLS_LOCUS9749</name>
</gene>
<dbReference type="Proteomes" id="UP001153618">
    <property type="component" value="Unassembled WGS sequence"/>
</dbReference>
<evidence type="ECO:0000313" key="2">
    <source>
        <dbReference type="EMBL" id="CAG8293715.1"/>
    </source>
</evidence>
<dbReference type="PRINTS" id="PR00081">
    <property type="entry name" value="GDHRDH"/>
</dbReference>
<dbReference type="Gene3D" id="3.40.50.720">
    <property type="entry name" value="NAD(P)-binding Rossmann-like Domain"/>
    <property type="match status" value="1"/>
</dbReference>
<reference evidence="2" key="1">
    <citation type="submission" date="2021-07" db="EMBL/GenBank/DDBJ databases">
        <authorList>
            <person name="Branca A.L. A."/>
        </authorList>
    </citation>
    <scope>NUCLEOTIDE SEQUENCE</scope>
</reference>
<organism evidence="2 3">
    <name type="scientific">Penicillium olsonii</name>
    <dbReference type="NCBI Taxonomy" id="99116"/>
    <lineage>
        <taxon>Eukaryota</taxon>
        <taxon>Fungi</taxon>
        <taxon>Dikarya</taxon>
        <taxon>Ascomycota</taxon>
        <taxon>Pezizomycotina</taxon>
        <taxon>Eurotiomycetes</taxon>
        <taxon>Eurotiomycetidae</taxon>
        <taxon>Eurotiales</taxon>
        <taxon>Aspergillaceae</taxon>
        <taxon>Penicillium</taxon>
    </lineage>
</organism>
<dbReference type="PANTHER" id="PTHR43157">
    <property type="entry name" value="PHOSPHATIDYLINOSITOL-GLYCAN BIOSYNTHESIS CLASS F PROTEIN-RELATED"/>
    <property type="match status" value="1"/>
</dbReference>
<keyword evidence="3" id="KW-1185">Reference proteome</keyword>
<evidence type="ECO:0000313" key="3">
    <source>
        <dbReference type="Proteomes" id="UP001153618"/>
    </source>
</evidence>
<name>A0A9W4N5P0_PENOL</name>
<dbReference type="SUPFAM" id="SSF51735">
    <property type="entry name" value="NAD(P)-binding Rossmann-fold domains"/>
    <property type="match status" value="1"/>
</dbReference>